<name>A0AAX6HSL2_IRIPA</name>
<dbReference type="GO" id="GO:0080044">
    <property type="term" value="F:quercetin 7-O-glucosyltransferase activity"/>
    <property type="evidence" value="ECO:0007669"/>
    <property type="project" value="TreeGrafter"/>
</dbReference>
<keyword evidence="7" id="KW-1185">Reference proteome</keyword>
<dbReference type="InterPro" id="IPR035595">
    <property type="entry name" value="UDP_glycos_trans_CS"/>
</dbReference>
<accession>A0AAX6HSL2</accession>
<keyword evidence="2 4" id="KW-0328">Glycosyltransferase</keyword>
<keyword evidence="3 4" id="KW-0808">Transferase</keyword>
<comment type="similarity">
    <text evidence="1 4">Belongs to the UDP-glycosyltransferase family.</text>
</comment>
<dbReference type="Gene3D" id="3.40.50.2000">
    <property type="entry name" value="Glycogen Phosphorylase B"/>
    <property type="match status" value="2"/>
</dbReference>
<dbReference type="EC" id="2.4.1.-" evidence="5"/>
<dbReference type="InterPro" id="IPR002213">
    <property type="entry name" value="UDP_glucos_trans"/>
</dbReference>
<organism evidence="6 7">
    <name type="scientific">Iris pallida</name>
    <name type="common">Sweet iris</name>
    <dbReference type="NCBI Taxonomy" id="29817"/>
    <lineage>
        <taxon>Eukaryota</taxon>
        <taxon>Viridiplantae</taxon>
        <taxon>Streptophyta</taxon>
        <taxon>Embryophyta</taxon>
        <taxon>Tracheophyta</taxon>
        <taxon>Spermatophyta</taxon>
        <taxon>Magnoliopsida</taxon>
        <taxon>Liliopsida</taxon>
        <taxon>Asparagales</taxon>
        <taxon>Iridaceae</taxon>
        <taxon>Iridoideae</taxon>
        <taxon>Irideae</taxon>
        <taxon>Iris</taxon>
    </lineage>
</organism>
<sequence>MEPLAGEQKPHAVCMSLPLQSHINPMLNLAKLLHFEGFYITFIHTEVNYNRIIKSRGPSSLDGLDDFRFETIPEPPVDNTTAGQDARAYCNTLRNKFSTPFRNLLKRLNEGSPSRPPVTCIISGAGTSFTLDIAAEFGIPAVIFYTASACGSMAILQSEQLIERGLIPLKSEGHLSNGYLDTPIDWIPGMKKMRLRDLPKFILTTDMDDISLNFAKDELRESSRARAIILNTFDELESSVLNAMSKMLPPIYTIPLTLLCRKMLNSPLASVGSNIWKEDSSCFEWLKEKNPRSVMYVNFGSLAVITREQLMEFAWGLVNSGQDFLWIIRPDLLKDDNAILPEDFYNKTNGKGLLMSWCCQEEVLFHPSIGGFLTHCGWNSMMESITAGVPMICWPIIAEQPINCRYACKDWGIGMEIDGEVKREEVEKLIRELMNGEKGEEMRRKAMEWKESAARAGEPGGKYSLNLERVIEDVLLQRIISLDNE</sequence>
<dbReference type="PROSITE" id="PS00375">
    <property type="entry name" value="UDPGT"/>
    <property type="match status" value="1"/>
</dbReference>
<comment type="caution">
    <text evidence="6">The sequence shown here is derived from an EMBL/GenBank/DDBJ whole genome shotgun (WGS) entry which is preliminary data.</text>
</comment>
<evidence type="ECO:0000256" key="5">
    <source>
        <dbReference type="RuleBase" id="RU362057"/>
    </source>
</evidence>
<dbReference type="FunFam" id="3.40.50.2000:FF:000065">
    <property type="entry name" value="Glycosyltransferase"/>
    <property type="match status" value="1"/>
</dbReference>
<evidence type="ECO:0000313" key="6">
    <source>
        <dbReference type="EMBL" id="KAJ6843494.1"/>
    </source>
</evidence>
<dbReference type="Proteomes" id="UP001140949">
    <property type="component" value="Unassembled WGS sequence"/>
</dbReference>
<dbReference type="AlphaFoldDB" id="A0AAX6HSL2"/>
<evidence type="ECO:0000256" key="1">
    <source>
        <dbReference type="ARBA" id="ARBA00009995"/>
    </source>
</evidence>
<dbReference type="CDD" id="cd03784">
    <property type="entry name" value="GT1_Gtf-like"/>
    <property type="match status" value="1"/>
</dbReference>
<dbReference type="EMBL" id="JANAVB010007199">
    <property type="protein sequence ID" value="KAJ6843494.1"/>
    <property type="molecule type" value="Genomic_DNA"/>
</dbReference>
<proteinExistence type="inferred from homology"/>
<dbReference type="Pfam" id="PF00201">
    <property type="entry name" value="UDPGT"/>
    <property type="match status" value="1"/>
</dbReference>
<reference evidence="6" key="2">
    <citation type="submission" date="2023-04" db="EMBL/GenBank/DDBJ databases">
        <authorList>
            <person name="Bruccoleri R.E."/>
            <person name="Oakeley E.J."/>
            <person name="Faust A.-M."/>
            <person name="Dessus-Babus S."/>
            <person name="Altorfer M."/>
            <person name="Burckhardt D."/>
            <person name="Oertli M."/>
            <person name="Naumann U."/>
            <person name="Petersen F."/>
            <person name="Wong J."/>
        </authorList>
    </citation>
    <scope>NUCLEOTIDE SEQUENCE</scope>
    <source>
        <strain evidence="6">GSM-AAB239-AS_SAM_17_03QT</strain>
        <tissue evidence="6">Leaf</tissue>
    </source>
</reference>
<dbReference type="GO" id="GO:0080043">
    <property type="term" value="F:quercetin 3-O-glucosyltransferase activity"/>
    <property type="evidence" value="ECO:0007669"/>
    <property type="project" value="TreeGrafter"/>
</dbReference>
<evidence type="ECO:0000256" key="2">
    <source>
        <dbReference type="ARBA" id="ARBA00022676"/>
    </source>
</evidence>
<protein>
    <recommendedName>
        <fullName evidence="5">Glycosyltransferase</fullName>
        <ecNumber evidence="5">2.4.1.-</ecNumber>
    </recommendedName>
</protein>
<dbReference type="SUPFAM" id="SSF53756">
    <property type="entry name" value="UDP-Glycosyltransferase/glycogen phosphorylase"/>
    <property type="match status" value="1"/>
</dbReference>
<evidence type="ECO:0000256" key="3">
    <source>
        <dbReference type="ARBA" id="ARBA00022679"/>
    </source>
</evidence>
<dbReference type="FunFam" id="3.40.50.2000:FF:000027">
    <property type="entry name" value="Glycosyltransferase"/>
    <property type="match status" value="1"/>
</dbReference>
<dbReference type="PANTHER" id="PTHR11926:SF774">
    <property type="entry name" value="UDP-GLYCOSYLTRANSFERASE 85A1-RELATED"/>
    <property type="match status" value="1"/>
</dbReference>
<reference evidence="6" key="1">
    <citation type="journal article" date="2023" name="GigaByte">
        <title>Genome assembly of the bearded iris, Iris pallida Lam.</title>
        <authorList>
            <person name="Bruccoleri R.E."/>
            <person name="Oakeley E.J."/>
            <person name="Faust A.M.E."/>
            <person name="Altorfer M."/>
            <person name="Dessus-Babus S."/>
            <person name="Burckhardt D."/>
            <person name="Oertli M."/>
            <person name="Naumann U."/>
            <person name="Petersen F."/>
            <person name="Wong J."/>
        </authorList>
    </citation>
    <scope>NUCLEOTIDE SEQUENCE</scope>
    <source>
        <strain evidence="6">GSM-AAB239-AS_SAM_17_03QT</strain>
    </source>
</reference>
<evidence type="ECO:0000256" key="4">
    <source>
        <dbReference type="RuleBase" id="RU003718"/>
    </source>
</evidence>
<evidence type="ECO:0000313" key="7">
    <source>
        <dbReference type="Proteomes" id="UP001140949"/>
    </source>
</evidence>
<gene>
    <name evidence="6" type="ORF">M6B38_296905</name>
</gene>
<dbReference type="PANTHER" id="PTHR11926">
    <property type="entry name" value="GLUCOSYL/GLUCURONOSYL TRANSFERASES"/>
    <property type="match status" value="1"/>
</dbReference>